<feature type="domain" description="Phospholipid/glycerol acyltransferase" evidence="2">
    <location>
        <begin position="25"/>
        <end position="219"/>
    </location>
</feature>
<dbReference type="GO" id="GO:0004366">
    <property type="term" value="F:glycerol-3-phosphate O-acyltransferase activity"/>
    <property type="evidence" value="ECO:0007669"/>
    <property type="project" value="TreeGrafter"/>
</dbReference>
<organism evidence="3">
    <name type="scientific">Arcella intermedia</name>
    <dbReference type="NCBI Taxonomy" id="1963864"/>
    <lineage>
        <taxon>Eukaryota</taxon>
        <taxon>Amoebozoa</taxon>
        <taxon>Tubulinea</taxon>
        <taxon>Elardia</taxon>
        <taxon>Arcellinida</taxon>
        <taxon>Sphaerothecina</taxon>
        <taxon>Arcellidae</taxon>
        <taxon>Arcella</taxon>
    </lineage>
</organism>
<evidence type="ECO:0000256" key="1">
    <source>
        <dbReference type="SAM" id="Phobius"/>
    </source>
</evidence>
<feature type="transmembrane region" description="Helical" evidence="1">
    <location>
        <begin position="445"/>
        <end position="462"/>
    </location>
</feature>
<protein>
    <recommendedName>
        <fullName evidence="2">Phospholipid/glycerol acyltransferase domain-containing protein</fullName>
    </recommendedName>
</protein>
<dbReference type="EMBL" id="GIBP01001529">
    <property type="protein sequence ID" value="NDV30498.1"/>
    <property type="molecule type" value="Transcribed_RNA"/>
</dbReference>
<dbReference type="GO" id="GO:0008654">
    <property type="term" value="P:phospholipid biosynthetic process"/>
    <property type="evidence" value="ECO:0007669"/>
    <property type="project" value="TreeGrafter"/>
</dbReference>
<proteinExistence type="predicted"/>
<dbReference type="GO" id="GO:0016287">
    <property type="term" value="F:glycerone-phosphate O-acyltransferase activity"/>
    <property type="evidence" value="ECO:0007669"/>
    <property type="project" value="TreeGrafter"/>
</dbReference>
<feature type="transmembrane region" description="Helical" evidence="1">
    <location>
        <begin position="355"/>
        <end position="379"/>
    </location>
</feature>
<reference evidence="3" key="1">
    <citation type="journal article" date="2020" name="J. Eukaryot. Microbiol.">
        <title>De novo Sequencing, Assembly and Annotation of the Transcriptome for the Free-Living Testate Amoeba Arcella intermedia.</title>
        <authorList>
            <person name="Ribeiro G.M."/>
            <person name="Porfirio-Sousa A.L."/>
            <person name="Maurer-Alcala X.X."/>
            <person name="Katz L.A."/>
            <person name="Lahr D.J.G."/>
        </authorList>
    </citation>
    <scope>NUCLEOTIDE SEQUENCE</scope>
</reference>
<dbReference type="PANTHER" id="PTHR31605:SF0">
    <property type="entry name" value="GLYCEROL-3-PHOSPHATE O-ACYLTRANSFERASE 1"/>
    <property type="match status" value="1"/>
</dbReference>
<evidence type="ECO:0000313" key="3">
    <source>
        <dbReference type="EMBL" id="NDV30498.1"/>
    </source>
</evidence>
<evidence type="ECO:0000259" key="2">
    <source>
        <dbReference type="SMART" id="SM00563"/>
    </source>
</evidence>
<dbReference type="PANTHER" id="PTHR31605">
    <property type="entry name" value="GLYCEROL-3-PHOSPHATE O-ACYLTRANSFERASE 1"/>
    <property type="match status" value="1"/>
</dbReference>
<dbReference type="Pfam" id="PF01553">
    <property type="entry name" value="Acyltransferase"/>
    <property type="match status" value="1"/>
</dbReference>
<dbReference type="SMART" id="SM00563">
    <property type="entry name" value="PlsC"/>
    <property type="match status" value="1"/>
</dbReference>
<keyword evidence="1" id="KW-0812">Transmembrane</keyword>
<dbReference type="SUPFAM" id="SSF69593">
    <property type="entry name" value="Glycerol-3-phosphate (1)-acyltransferase"/>
    <property type="match status" value="1"/>
</dbReference>
<name>A0A6B2L0W6_9EUKA</name>
<dbReference type="CDD" id="cd07992">
    <property type="entry name" value="LPLAT_AAK14816-like"/>
    <property type="match status" value="1"/>
</dbReference>
<dbReference type="InterPro" id="IPR002123">
    <property type="entry name" value="Plipid/glycerol_acylTrfase"/>
</dbReference>
<dbReference type="InterPro" id="IPR052744">
    <property type="entry name" value="GPAT/DAPAT"/>
</dbReference>
<keyword evidence="1" id="KW-1133">Transmembrane helix</keyword>
<accession>A0A6B2L0W6</accession>
<keyword evidence="1" id="KW-0472">Membrane</keyword>
<sequence>MTATFFRTITVDDYHLEEIPPDAAVVFVGNHQNQFMDAALLLGHCPRSVGFLVAQKSMKGVIGFFARLFNSIPVARPQDTAKNGPGTITFTQGSNVLTGVGTKFITLNVGKQSICPKGEDPIRVKEVVSDTELILLDIPKKSAQNVPYKIFDKMDQSQVYSEVWKRLEHGGSIGIFPEGGSHDRTELLPLKAGVALMALGAMAKSGVSVYVVPCGLNYFSGHRFRGSVLLEFGRPYRIPESLAETYKKDQRKACGELLETIKQLMETVIIHAPDRETLELMQLVRKIYQPPNVQLTTEQYISLNQRFLAGFQKYKDRPEIQLAYQEVLNYKNELANLGLKDNHIEDSHVISGLGALWLVSVRFVLCVVVLVLALPGSILNSPIMFTARRLALKHQKEALAASEVKVAGLDVVASKKVTISLVLTPPLYISYAAAVGYYYGYKAAIASFFGLFLLSGATIRFAEEGLSMFRSLLAIFKVRWIGSKITDLGNKRRKIQQTIRELVAKMGPHFAEDFEDWRIIKEDQLKDEKSAKPKVTLSGRASVPYKSNNSWDSESISDVEWREIKDIQEFMS</sequence>
<dbReference type="AlphaFoldDB" id="A0A6B2L0W6"/>